<keyword evidence="2" id="KW-1185">Reference proteome</keyword>
<protein>
    <submittedName>
        <fullName evidence="1">Rad1/Rec1/Rad17</fullName>
    </submittedName>
</protein>
<accession>A0ACB8ABY6</accession>
<dbReference type="EMBL" id="MU267706">
    <property type="protein sequence ID" value="KAH7910613.1"/>
    <property type="molecule type" value="Genomic_DNA"/>
</dbReference>
<comment type="caution">
    <text evidence="1">The sequence shown here is derived from an EMBL/GenBank/DDBJ whole genome shotgun (WGS) entry which is preliminary data.</text>
</comment>
<proteinExistence type="predicted"/>
<organism evidence="1 2">
    <name type="scientific">Hygrophoropsis aurantiaca</name>
    <dbReference type="NCBI Taxonomy" id="72124"/>
    <lineage>
        <taxon>Eukaryota</taxon>
        <taxon>Fungi</taxon>
        <taxon>Dikarya</taxon>
        <taxon>Basidiomycota</taxon>
        <taxon>Agaricomycotina</taxon>
        <taxon>Agaricomycetes</taxon>
        <taxon>Agaricomycetidae</taxon>
        <taxon>Boletales</taxon>
        <taxon>Coniophorineae</taxon>
        <taxon>Hygrophoropsidaceae</taxon>
        <taxon>Hygrophoropsis</taxon>
    </lineage>
</organism>
<dbReference type="Proteomes" id="UP000790377">
    <property type="component" value="Unassembled WGS sequence"/>
</dbReference>
<evidence type="ECO:0000313" key="2">
    <source>
        <dbReference type="Proteomes" id="UP000790377"/>
    </source>
</evidence>
<evidence type="ECO:0000313" key="1">
    <source>
        <dbReference type="EMBL" id="KAH7910613.1"/>
    </source>
</evidence>
<gene>
    <name evidence="1" type="ORF">BJ138DRAFT_1152465</name>
</gene>
<sequence>MSQTQSQIMSQQSEVEEEAKPVLTASVHDVRYFSALLKGINLSNSNHASVTLTREGGMIVIVEEGRTLLATSYIYPDHFDAWDYTIPEPTRVLSSQLSDLSKADDPEDDRSTSFEIPLNTLIECLNIFGTANLSAATSSAKTKKWRRGEDESDNERGGDNEDNRGGGRGRHRQRESSNAPNNSRLEQYFGANHEKRTSMRLSYGGSGYPLTLLLAEDSTGPTTTCEITTYDPEPMIELPFDGDQTVLKIIFKSSSWLREALSELDPSCDKITFISNPADDVRRAQPRNAATKPLFRILATGSFGSTEMDYPNDREVLETFECTHPISVSYRFGHINKTLRALQSSTKTSLRIEEEGLLSLQFLVPVPKPRGGMSQSFIEFRCLALDDNAE</sequence>
<reference evidence="1" key="1">
    <citation type="journal article" date="2021" name="New Phytol.">
        <title>Evolutionary innovations through gain and loss of genes in the ectomycorrhizal Boletales.</title>
        <authorList>
            <person name="Wu G."/>
            <person name="Miyauchi S."/>
            <person name="Morin E."/>
            <person name="Kuo A."/>
            <person name="Drula E."/>
            <person name="Varga T."/>
            <person name="Kohler A."/>
            <person name="Feng B."/>
            <person name="Cao Y."/>
            <person name="Lipzen A."/>
            <person name="Daum C."/>
            <person name="Hundley H."/>
            <person name="Pangilinan J."/>
            <person name="Johnson J."/>
            <person name="Barry K."/>
            <person name="LaButti K."/>
            <person name="Ng V."/>
            <person name="Ahrendt S."/>
            <person name="Min B."/>
            <person name="Choi I.G."/>
            <person name="Park H."/>
            <person name="Plett J.M."/>
            <person name="Magnuson J."/>
            <person name="Spatafora J.W."/>
            <person name="Nagy L.G."/>
            <person name="Henrissat B."/>
            <person name="Grigoriev I.V."/>
            <person name="Yang Z.L."/>
            <person name="Xu J."/>
            <person name="Martin F.M."/>
        </authorList>
    </citation>
    <scope>NUCLEOTIDE SEQUENCE</scope>
    <source>
        <strain evidence="1">ATCC 28755</strain>
    </source>
</reference>
<name>A0ACB8ABY6_9AGAM</name>